<feature type="domain" description="HTH tetR-type" evidence="5">
    <location>
        <begin position="12"/>
        <end position="72"/>
    </location>
</feature>
<keyword evidence="3" id="KW-0804">Transcription</keyword>
<evidence type="ECO:0000256" key="3">
    <source>
        <dbReference type="ARBA" id="ARBA00023163"/>
    </source>
</evidence>
<keyword evidence="1" id="KW-0805">Transcription regulation</keyword>
<evidence type="ECO:0000256" key="2">
    <source>
        <dbReference type="ARBA" id="ARBA00023125"/>
    </source>
</evidence>
<dbReference type="Pfam" id="PF00440">
    <property type="entry name" value="TetR_N"/>
    <property type="match status" value="1"/>
</dbReference>
<dbReference type="InterPro" id="IPR050109">
    <property type="entry name" value="HTH-type_TetR-like_transc_reg"/>
</dbReference>
<gene>
    <name evidence="6" type="ordered locus">Hden_0800</name>
</gene>
<dbReference type="GO" id="GO:0000976">
    <property type="term" value="F:transcription cis-regulatory region binding"/>
    <property type="evidence" value="ECO:0007669"/>
    <property type="project" value="TreeGrafter"/>
</dbReference>
<evidence type="ECO:0000256" key="4">
    <source>
        <dbReference type="PROSITE-ProRule" id="PRU00335"/>
    </source>
</evidence>
<proteinExistence type="predicted"/>
<dbReference type="InterPro" id="IPR009057">
    <property type="entry name" value="Homeodomain-like_sf"/>
</dbReference>
<dbReference type="Gene3D" id="1.10.357.10">
    <property type="entry name" value="Tetracycline Repressor, domain 2"/>
    <property type="match status" value="1"/>
</dbReference>
<dbReference type="PRINTS" id="PR00455">
    <property type="entry name" value="HTHTETR"/>
</dbReference>
<accession>D8JTQ6</accession>
<evidence type="ECO:0000313" key="6">
    <source>
        <dbReference type="EMBL" id="ADJ22618.1"/>
    </source>
</evidence>
<dbReference type="Proteomes" id="UP000002033">
    <property type="component" value="Chromosome"/>
</dbReference>
<dbReference type="AlphaFoldDB" id="D8JTQ6"/>
<dbReference type="SUPFAM" id="SSF48498">
    <property type="entry name" value="Tetracyclin repressor-like, C-terminal domain"/>
    <property type="match status" value="1"/>
</dbReference>
<evidence type="ECO:0000313" key="7">
    <source>
        <dbReference type="Proteomes" id="UP000002033"/>
    </source>
</evidence>
<dbReference type="SUPFAM" id="SSF46689">
    <property type="entry name" value="Homeodomain-like"/>
    <property type="match status" value="1"/>
</dbReference>
<keyword evidence="2 4" id="KW-0238">DNA-binding</keyword>
<dbReference type="RefSeq" id="WP_013214833.1">
    <property type="nucleotide sequence ID" value="NC_014313.1"/>
</dbReference>
<dbReference type="GO" id="GO:0003700">
    <property type="term" value="F:DNA-binding transcription factor activity"/>
    <property type="evidence" value="ECO:0007669"/>
    <property type="project" value="TreeGrafter"/>
</dbReference>
<reference evidence="7" key="1">
    <citation type="journal article" date="2011" name="J. Bacteriol.">
        <title>Genome sequences of eight morphologically diverse alphaproteobacteria.</title>
        <authorList>
            <consortium name="US DOE Joint Genome Institute"/>
            <person name="Brown P.J."/>
            <person name="Kysela D.T."/>
            <person name="Buechlein A."/>
            <person name="Hemmerich C."/>
            <person name="Brun Y.V."/>
        </authorList>
    </citation>
    <scope>NUCLEOTIDE SEQUENCE [LARGE SCALE GENOMIC DNA]</scope>
    <source>
        <strain evidence="7">ATCC 51888 / DSM 1869 / NCIB 11706 / TK 0415</strain>
    </source>
</reference>
<dbReference type="KEGG" id="hdn:Hden_0800"/>
<dbReference type="InterPro" id="IPR036271">
    <property type="entry name" value="Tet_transcr_reg_TetR-rel_C_sf"/>
</dbReference>
<evidence type="ECO:0000259" key="5">
    <source>
        <dbReference type="PROSITE" id="PS50977"/>
    </source>
</evidence>
<dbReference type="eggNOG" id="COG1309">
    <property type="taxonomic scope" value="Bacteria"/>
</dbReference>
<feature type="DNA-binding region" description="H-T-H motif" evidence="4">
    <location>
        <begin position="35"/>
        <end position="54"/>
    </location>
</feature>
<dbReference type="PROSITE" id="PS50977">
    <property type="entry name" value="HTH_TETR_2"/>
    <property type="match status" value="1"/>
</dbReference>
<dbReference type="InterPro" id="IPR001647">
    <property type="entry name" value="HTH_TetR"/>
</dbReference>
<dbReference type="PANTHER" id="PTHR30055">
    <property type="entry name" value="HTH-TYPE TRANSCRIPTIONAL REGULATOR RUTR"/>
    <property type="match status" value="1"/>
</dbReference>
<sequence length="200" mass="22499">MSLAHRRKKRPVEVRGQLLDVAARLCAEVGIANATLDAISQRAGVSKGGLLHHFPTKQALIVALVDKLLDDLLESIESYIAKDPDPVGRFTRAYLLTCLEGQNNADAEHWNTLGIMLATETAMRTRWVKWFSKQMRQHGNSDDTIGCLIVRMAADGFWFSKTVGITSVPSRQKNEFVEQLDRMTRSGSDRLRVHAQRRSR</sequence>
<dbReference type="STRING" id="582899.Hden_0800"/>
<organism evidence="6 7">
    <name type="scientific">Hyphomicrobium denitrificans (strain ATCC 51888 / DSM 1869 / NCIMB 11706 / TK 0415)</name>
    <dbReference type="NCBI Taxonomy" id="582899"/>
    <lineage>
        <taxon>Bacteria</taxon>
        <taxon>Pseudomonadati</taxon>
        <taxon>Pseudomonadota</taxon>
        <taxon>Alphaproteobacteria</taxon>
        <taxon>Hyphomicrobiales</taxon>
        <taxon>Hyphomicrobiaceae</taxon>
        <taxon>Hyphomicrobium</taxon>
    </lineage>
</organism>
<dbReference type="Pfam" id="PF17937">
    <property type="entry name" value="TetR_C_28"/>
    <property type="match status" value="1"/>
</dbReference>
<dbReference type="HOGENOM" id="CLU_091687_0_0_5"/>
<dbReference type="OrthoDB" id="9811084at2"/>
<name>D8JTQ6_HYPDA</name>
<evidence type="ECO:0000256" key="1">
    <source>
        <dbReference type="ARBA" id="ARBA00023015"/>
    </source>
</evidence>
<dbReference type="EMBL" id="CP002083">
    <property type="protein sequence ID" value="ADJ22618.1"/>
    <property type="molecule type" value="Genomic_DNA"/>
</dbReference>
<protein>
    <submittedName>
        <fullName evidence="6">Transcriptional regulator, TetR family</fullName>
    </submittedName>
</protein>
<dbReference type="InterPro" id="IPR041479">
    <property type="entry name" value="TetR_CgmR_C"/>
</dbReference>
<keyword evidence="7" id="KW-1185">Reference proteome</keyword>
<dbReference type="PANTHER" id="PTHR30055:SF234">
    <property type="entry name" value="HTH-TYPE TRANSCRIPTIONAL REGULATOR BETI"/>
    <property type="match status" value="1"/>
</dbReference>